<dbReference type="InterPro" id="IPR036249">
    <property type="entry name" value="Thioredoxin-like_sf"/>
</dbReference>
<dbReference type="AlphaFoldDB" id="A0A2M8QFS4"/>
<organism evidence="1 2">
    <name type="scientific">Candidatus Thermofonsia Clade 3 bacterium</name>
    <dbReference type="NCBI Taxonomy" id="2364212"/>
    <lineage>
        <taxon>Bacteria</taxon>
        <taxon>Bacillati</taxon>
        <taxon>Chloroflexota</taxon>
        <taxon>Candidatus Thermofontia</taxon>
        <taxon>Candidatus Thermofonsia Clade 3</taxon>
    </lineage>
</organism>
<gene>
    <name evidence="1" type="ORF">CUN48_02600</name>
</gene>
<protein>
    <submittedName>
        <fullName evidence="1">Uncharacterized protein</fullName>
    </submittedName>
</protein>
<name>A0A2M8QFS4_9CHLR</name>
<dbReference type="EMBL" id="PGTN01000010">
    <property type="protein sequence ID" value="PJF48592.1"/>
    <property type="molecule type" value="Genomic_DNA"/>
</dbReference>
<dbReference type="Gene3D" id="3.40.30.10">
    <property type="entry name" value="Glutaredoxin"/>
    <property type="match status" value="1"/>
</dbReference>
<comment type="caution">
    <text evidence="1">The sequence shown here is derived from an EMBL/GenBank/DDBJ whole genome shotgun (WGS) entry which is preliminary data.</text>
</comment>
<dbReference type="Proteomes" id="UP000230790">
    <property type="component" value="Unassembled WGS sequence"/>
</dbReference>
<proteinExistence type="predicted"/>
<accession>A0A2M8QFS4</accession>
<dbReference type="SUPFAM" id="SSF52833">
    <property type="entry name" value="Thioredoxin-like"/>
    <property type="match status" value="1"/>
</dbReference>
<evidence type="ECO:0000313" key="2">
    <source>
        <dbReference type="Proteomes" id="UP000230790"/>
    </source>
</evidence>
<sequence length="61" mass="7219">MRRIEEEWKTGQVLLLDMANPGTRQFAAQVGFEFTPTFILYDPQGNEVRRWRRPPELSELP</sequence>
<evidence type="ECO:0000313" key="1">
    <source>
        <dbReference type="EMBL" id="PJF48592.1"/>
    </source>
</evidence>
<reference evidence="1 2" key="1">
    <citation type="submission" date="2017-11" db="EMBL/GenBank/DDBJ databases">
        <title>Evolution of Phototrophy in the Chloroflexi Phylum Driven by Horizontal Gene Transfer.</title>
        <authorList>
            <person name="Ward L.M."/>
            <person name="Hemp J."/>
            <person name="Shih P.M."/>
            <person name="Mcglynn S.E."/>
            <person name="Fischer W."/>
        </authorList>
    </citation>
    <scope>NUCLEOTIDE SEQUENCE [LARGE SCALE GENOMIC DNA]</scope>
    <source>
        <strain evidence="1">JP3_7</strain>
    </source>
</reference>